<gene>
    <name evidence="2" type="ORF">C5469_21505</name>
</gene>
<feature type="transmembrane region" description="Helical" evidence="1">
    <location>
        <begin position="55"/>
        <end position="72"/>
    </location>
</feature>
<dbReference type="AlphaFoldDB" id="A0A7X5QHX4"/>
<organism evidence="2 3">
    <name type="scientific">Photorhabdus cinerea</name>
    <dbReference type="NCBI Taxonomy" id="471575"/>
    <lineage>
        <taxon>Bacteria</taxon>
        <taxon>Pseudomonadati</taxon>
        <taxon>Pseudomonadota</taxon>
        <taxon>Gammaproteobacteria</taxon>
        <taxon>Enterobacterales</taxon>
        <taxon>Morganellaceae</taxon>
        <taxon>Photorhabdus</taxon>
    </lineage>
</organism>
<proteinExistence type="predicted"/>
<keyword evidence="1" id="KW-0472">Membrane</keyword>
<keyword evidence="3" id="KW-1185">Reference proteome</keyword>
<accession>A0A7X5QHX4</accession>
<keyword evidence="1" id="KW-0812">Transmembrane</keyword>
<reference evidence="2 3" key="1">
    <citation type="submission" date="2018-02" db="EMBL/GenBank/DDBJ databases">
        <authorList>
            <person name="Machado R.A."/>
        </authorList>
    </citation>
    <scope>NUCLEOTIDE SEQUENCE [LARGE SCALE GENOMIC DNA]</scope>
    <source>
        <strain evidence="2 3">DSM 19724</strain>
    </source>
</reference>
<sequence>MKDIRLMIKLAISFFFLITFALLFIRLGVAVIFFLRDGHFYFEWANNTLDSVRRGGAIGLPLGVGIWILSRLKENRENKTPPFDR</sequence>
<evidence type="ECO:0000313" key="3">
    <source>
        <dbReference type="Proteomes" id="UP000591844"/>
    </source>
</evidence>
<evidence type="ECO:0000313" key="2">
    <source>
        <dbReference type="EMBL" id="NHB94570.1"/>
    </source>
</evidence>
<name>A0A7X5QHX4_9GAMM</name>
<evidence type="ECO:0000256" key="1">
    <source>
        <dbReference type="SAM" id="Phobius"/>
    </source>
</evidence>
<feature type="transmembrane region" description="Helical" evidence="1">
    <location>
        <begin position="12"/>
        <end position="35"/>
    </location>
</feature>
<dbReference type="Proteomes" id="UP000591844">
    <property type="component" value="Unassembled WGS sequence"/>
</dbReference>
<keyword evidence="1" id="KW-1133">Transmembrane helix</keyword>
<dbReference type="EMBL" id="PUJW01000045">
    <property type="protein sequence ID" value="NHB94570.1"/>
    <property type="molecule type" value="Genomic_DNA"/>
</dbReference>
<comment type="caution">
    <text evidence="2">The sequence shown here is derived from an EMBL/GenBank/DDBJ whole genome shotgun (WGS) entry which is preliminary data.</text>
</comment>
<dbReference type="RefSeq" id="WP_166310560.1">
    <property type="nucleotide sequence ID" value="NZ_CAWPIB010000045.1"/>
</dbReference>
<protein>
    <submittedName>
        <fullName evidence="2">Immunity protein</fullName>
    </submittedName>
</protein>